<evidence type="ECO:0000313" key="12">
    <source>
        <dbReference type="EMBL" id="GFM33924.1"/>
    </source>
</evidence>
<dbReference type="EC" id="1.7.2.2" evidence="3"/>
<dbReference type="PANTHER" id="PTHR30633">
    <property type="entry name" value="CYTOCHROME C-552 RESPIRATORY NITRITE REDUCTASE"/>
    <property type="match status" value="1"/>
</dbReference>
<organism evidence="12 13">
    <name type="scientific">Desulfovibrio subterraneus</name>
    <dbReference type="NCBI Taxonomy" id="2718620"/>
    <lineage>
        <taxon>Bacteria</taxon>
        <taxon>Pseudomonadati</taxon>
        <taxon>Thermodesulfobacteriota</taxon>
        <taxon>Desulfovibrionia</taxon>
        <taxon>Desulfovibrionales</taxon>
        <taxon>Desulfovibrionaceae</taxon>
        <taxon>Desulfovibrio</taxon>
    </lineage>
</organism>
<comment type="catalytic activity">
    <reaction evidence="10">
        <text>6 Fe(III)-[cytochrome c] + NH4(+) + 2 H2O = 6 Fe(II)-[cytochrome c] + nitrite + 8 H(+)</text>
        <dbReference type="Rhea" id="RHEA:13089"/>
        <dbReference type="Rhea" id="RHEA-COMP:10350"/>
        <dbReference type="Rhea" id="RHEA-COMP:14399"/>
        <dbReference type="ChEBI" id="CHEBI:15377"/>
        <dbReference type="ChEBI" id="CHEBI:15378"/>
        <dbReference type="ChEBI" id="CHEBI:16301"/>
        <dbReference type="ChEBI" id="CHEBI:28938"/>
        <dbReference type="ChEBI" id="CHEBI:29033"/>
        <dbReference type="ChEBI" id="CHEBI:29034"/>
        <dbReference type="EC" id="1.7.2.2"/>
    </reaction>
</comment>
<comment type="caution">
    <text evidence="12">The sequence shown here is derived from an EMBL/GenBank/DDBJ whole genome shotgun (WGS) entry which is preliminary data.</text>
</comment>
<keyword evidence="9" id="KW-0408">Iron</keyword>
<name>A0A7J0BLG7_9BACT</name>
<evidence type="ECO:0000256" key="11">
    <source>
        <dbReference type="SAM" id="SignalP"/>
    </source>
</evidence>
<dbReference type="GO" id="GO:0046872">
    <property type="term" value="F:metal ion binding"/>
    <property type="evidence" value="ECO:0007669"/>
    <property type="project" value="UniProtKB-KW"/>
</dbReference>
<dbReference type="Pfam" id="PF02335">
    <property type="entry name" value="Cytochrom_C552"/>
    <property type="match status" value="1"/>
</dbReference>
<dbReference type="GO" id="GO:0019645">
    <property type="term" value="P:anaerobic electron transport chain"/>
    <property type="evidence" value="ECO:0007669"/>
    <property type="project" value="TreeGrafter"/>
</dbReference>
<protein>
    <recommendedName>
        <fullName evidence="3">nitrite reductase (cytochrome; ammonia-forming)</fullName>
        <ecNumber evidence="3">1.7.2.2</ecNumber>
    </recommendedName>
</protein>
<evidence type="ECO:0000256" key="1">
    <source>
        <dbReference type="ARBA" id="ARBA00004196"/>
    </source>
</evidence>
<dbReference type="PIRSF" id="PIRSF000243">
    <property type="entry name" value="Cyt_c552"/>
    <property type="match status" value="1"/>
</dbReference>
<evidence type="ECO:0000256" key="7">
    <source>
        <dbReference type="ARBA" id="ARBA00022837"/>
    </source>
</evidence>
<comment type="similarity">
    <text evidence="2">Belongs to the cytochrome c-552 family.</text>
</comment>
<keyword evidence="5" id="KW-0479">Metal-binding</keyword>
<dbReference type="Proteomes" id="UP000503840">
    <property type="component" value="Unassembled WGS sequence"/>
</dbReference>
<feature type="chain" id="PRO_5029721234" description="nitrite reductase (cytochrome; ammonia-forming)" evidence="11">
    <location>
        <begin position="27"/>
        <end position="521"/>
    </location>
</feature>
<dbReference type="InterPro" id="IPR036280">
    <property type="entry name" value="Multihaem_cyt_sf"/>
</dbReference>
<keyword evidence="4" id="KW-0349">Heme</keyword>
<evidence type="ECO:0000313" key="13">
    <source>
        <dbReference type="Proteomes" id="UP000503840"/>
    </source>
</evidence>
<accession>A0A7J0BLG7</accession>
<evidence type="ECO:0000256" key="5">
    <source>
        <dbReference type="ARBA" id="ARBA00022723"/>
    </source>
</evidence>
<sequence>MLKKFSAVAGVIVVGAAIALTGCSDAVEPVTPTYKTNLDKAEIRNSEFGKVFPLHYQTYLRNDEDKIMTEYGGSVPYNKHDNVNPLPKGYKHAQPYLKNLWLGYAFSFEYRAARGHTYAIEDILNIDRINRYSEKGGLPSTCWNCKTTMMPEFIEKYGDDFWKKDFNEFRQAMDVKDHAIGCTNCHEAETMELQLYSEPLKEFLKVQGREWKDIPRNEKRALMCGQCHVEYYFQKPEFGAAQRPVFPWTEGYDPENIYTYYKGHGDSKIKGFEGQFYDWIHPVSQTPMLKAQHPEYETWINGPHGSAGVSCADCHMTYKRLDGKKKISDHQWTSPLKDPDMAACRQCHTDKTPEYLKGRVVDTQEKVFAQLLIAQEVSVRAHEAIRRASEYTGPKSADYDDLMIEAREWCRKGQFFWDYVSAENSVGFHNPTKALDTLAKSQQFSQKSVDAAVRASNFTIAKDLAGDIKTLVPPIMEHSRELMMDPAHLQTHEWLKYLKPFPKAQQVWDGNKRLIPAPEKS</sequence>
<dbReference type="RefSeq" id="WP_174405569.1">
    <property type="nucleotide sequence ID" value="NZ_BLVO01000013.1"/>
</dbReference>
<dbReference type="AlphaFoldDB" id="A0A7J0BLG7"/>
<dbReference type="PANTHER" id="PTHR30633:SF0">
    <property type="entry name" value="CYTOCHROME C-552"/>
    <property type="match status" value="1"/>
</dbReference>
<evidence type="ECO:0000256" key="8">
    <source>
        <dbReference type="ARBA" id="ARBA00023002"/>
    </source>
</evidence>
<reference evidence="12 13" key="1">
    <citation type="submission" date="2020-05" db="EMBL/GenBank/DDBJ databases">
        <title>Draft genome sequence of Desulfovibrio sp. strain HN2T.</title>
        <authorList>
            <person name="Ueno A."/>
            <person name="Tamazawa S."/>
            <person name="Tamamura S."/>
            <person name="Murakami T."/>
            <person name="Kiyama T."/>
            <person name="Inomata H."/>
            <person name="Amano Y."/>
            <person name="Miyakawa K."/>
            <person name="Tamaki H."/>
            <person name="Naganuma T."/>
            <person name="Kaneko K."/>
        </authorList>
    </citation>
    <scope>NUCLEOTIDE SEQUENCE [LARGE SCALE GENOMIC DNA]</scope>
    <source>
        <strain evidence="12 13">HN2</strain>
    </source>
</reference>
<feature type="signal peptide" evidence="11">
    <location>
        <begin position="1"/>
        <end position="26"/>
    </location>
</feature>
<dbReference type="InterPro" id="IPR003321">
    <property type="entry name" value="Cyt_c552"/>
</dbReference>
<keyword evidence="6 11" id="KW-0732">Signal</keyword>
<evidence type="ECO:0000256" key="6">
    <source>
        <dbReference type="ARBA" id="ARBA00022729"/>
    </source>
</evidence>
<dbReference type="Gene3D" id="1.20.140.10">
    <property type="entry name" value="Butyryl-CoA Dehydrogenase, subunit A, domain 3"/>
    <property type="match status" value="1"/>
</dbReference>
<proteinExistence type="inferred from homology"/>
<comment type="subcellular location">
    <subcellularLocation>
        <location evidence="1">Cell envelope</location>
    </subcellularLocation>
</comment>
<keyword evidence="13" id="KW-1185">Reference proteome</keyword>
<dbReference type="Gene3D" id="1.10.1130.10">
    <property type="entry name" value="Flavocytochrome C3, Chain A"/>
    <property type="match status" value="1"/>
</dbReference>
<dbReference type="SUPFAM" id="SSF48695">
    <property type="entry name" value="Multiheme cytochromes"/>
    <property type="match status" value="1"/>
</dbReference>
<dbReference type="CDD" id="cd00548">
    <property type="entry name" value="NrfA-like"/>
    <property type="match status" value="1"/>
</dbReference>
<evidence type="ECO:0000256" key="4">
    <source>
        <dbReference type="ARBA" id="ARBA00022617"/>
    </source>
</evidence>
<evidence type="ECO:0000256" key="10">
    <source>
        <dbReference type="ARBA" id="ARBA00049131"/>
    </source>
</evidence>
<dbReference type="GO" id="GO:0042279">
    <property type="term" value="F:nitrite reductase (cytochrome, ammonia-forming) activity"/>
    <property type="evidence" value="ECO:0007669"/>
    <property type="project" value="UniProtKB-EC"/>
</dbReference>
<keyword evidence="7" id="KW-0106">Calcium</keyword>
<dbReference type="PROSITE" id="PS51257">
    <property type="entry name" value="PROKAR_LIPOPROTEIN"/>
    <property type="match status" value="1"/>
</dbReference>
<evidence type="ECO:0000256" key="2">
    <source>
        <dbReference type="ARBA" id="ARBA00009288"/>
    </source>
</evidence>
<gene>
    <name evidence="12" type="ORF">DSM101010T_22890</name>
</gene>
<dbReference type="EMBL" id="BLVO01000013">
    <property type="protein sequence ID" value="GFM33924.1"/>
    <property type="molecule type" value="Genomic_DNA"/>
</dbReference>
<dbReference type="GO" id="GO:0020037">
    <property type="term" value="F:heme binding"/>
    <property type="evidence" value="ECO:0007669"/>
    <property type="project" value="TreeGrafter"/>
</dbReference>
<dbReference type="GO" id="GO:0030288">
    <property type="term" value="C:outer membrane-bounded periplasmic space"/>
    <property type="evidence" value="ECO:0007669"/>
    <property type="project" value="TreeGrafter"/>
</dbReference>
<keyword evidence="8" id="KW-0560">Oxidoreductase</keyword>
<evidence type="ECO:0000256" key="9">
    <source>
        <dbReference type="ARBA" id="ARBA00023004"/>
    </source>
</evidence>
<evidence type="ECO:0000256" key="3">
    <source>
        <dbReference type="ARBA" id="ARBA00011887"/>
    </source>
</evidence>